<keyword evidence="3" id="KW-0732">Signal</keyword>
<proteinExistence type="inferred from homology"/>
<evidence type="ECO:0000256" key="1">
    <source>
        <dbReference type="ARBA" id="ARBA00011073"/>
    </source>
</evidence>
<dbReference type="Pfam" id="PF00082">
    <property type="entry name" value="Peptidase_S8"/>
    <property type="match status" value="1"/>
</dbReference>
<evidence type="ECO:0000259" key="8">
    <source>
        <dbReference type="Pfam" id="PF00082"/>
    </source>
</evidence>
<reference evidence="11 12" key="1">
    <citation type="submission" date="2024-11" db="EMBL/GenBank/DDBJ databases">
        <title>A near-complete genome assembly of Cinchona calisaya.</title>
        <authorList>
            <person name="Lian D.C."/>
            <person name="Zhao X.W."/>
            <person name="Wei L."/>
        </authorList>
    </citation>
    <scope>NUCLEOTIDE SEQUENCE [LARGE SCALE GENOMIC DNA]</scope>
    <source>
        <tissue evidence="11">Nenye</tissue>
    </source>
</reference>
<evidence type="ECO:0000256" key="5">
    <source>
        <dbReference type="ARBA" id="ARBA00022825"/>
    </source>
</evidence>
<comment type="similarity">
    <text evidence="1 7">Belongs to the peptidase S8 family.</text>
</comment>
<dbReference type="FunFam" id="3.40.50.200:FF:000006">
    <property type="entry name" value="Subtilisin-like protease SBT1.5"/>
    <property type="match status" value="1"/>
</dbReference>
<dbReference type="InterPro" id="IPR023828">
    <property type="entry name" value="Peptidase_S8_Ser-AS"/>
</dbReference>
<dbReference type="Gene3D" id="3.30.70.80">
    <property type="entry name" value="Peptidase S8 propeptide/proteinase inhibitor I9"/>
    <property type="match status" value="1"/>
</dbReference>
<sequence length="711" mass="76638">MWINSLEFLYSLEEAKDLALHHYTKSFRGFSAMLTPDQAKKLAESDTVVSVFESRMSKIQTTESWNFLKIDSIPQYNQFPLSLKSDIIVGVVDTGIWPESKSFSDCGLGPVPSKFKRPCETGEMFTLANCNRKIIGARFYLKGFEIQFGRLESFNKTFFRSPRDGDGHGSHTASTIAGSPVSDVSLLGLANGTARGGAPSARLAIYKACWFEICADADVLSALDDAIDDGVDILSLSLAQSAPEPGYFENVISIGSFHAFQKGVFVSASAGNSIFPKTVVNVAPWMLTVAASSVDRELQSNISLGNSRIIKGFGINPSSLESAIGLIPGSSAAASGIPERNASFCQINTLNANLTKGKIVVCNLENPRVNRTQIRLYVRSIGGVGIIFVDPLAEDDTFQFGMQATFIGQEAAAELQAYIDTELNPVGRIYQTTTVMSTKPAPKMATFSSKGPNVLTPDIIKPDITAPGVNILAAWSPAAISLTAGQSFDYNINSGTSMSCPHASAVAAIVKAYHPSWSPAAIKSAIMTTATILDNTGNPIRRHPDNCLATSFDYGSGHINPVAAIDPGLVYDFNFNDIIDFLCSNGASPAQLKNLTGETLFCKNPLRPSYNLNYPSIGVSKMSGKMSVYRTVTYYGKGPTIYTSRIEHPIGVNVSVTPSVLRFRNVGDKMSFRVDFKPSKTSNGSFVFGALTWNNGLHRVRSPIALNVLSL</sequence>
<evidence type="ECO:0000256" key="3">
    <source>
        <dbReference type="ARBA" id="ARBA00022729"/>
    </source>
</evidence>
<evidence type="ECO:0000256" key="6">
    <source>
        <dbReference type="PIRSR" id="PIRSR615500-1"/>
    </source>
</evidence>
<dbReference type="InterPro" id="IPR045051">
    <property type="entry name" value="SBT"/>
</dbReference>
<dbReference type="Gene3D" id="2.60.40.2310">
    <property type="match status" value="1"/>
</dbReference>
<feature type="domain" description="Inhibitor I9" evidence="9">
    <location>
        <begin position="13"/>
        <end position="59"/>
    </location>
</feature>
<dbReference type="InterPro" id="IPR037045">
    <property type="entry name" value="S8pro/Inhibitor_I9_sf"/>
</dbReference>
<dbReference type="InterPro" id="IPR036852">
    <property type="entry name" value="Peptidase_S8/S53_dom_sf"/>
</dbReference>
<name>A0ABD3AHI1_9GENT</name>
<dbReference type="InterPro" id="IPR034197">
    <property type="entry name" value="Peptidases_S8_3"/>
</dbReference>
<dbReference type="InterPro" id="IPR041469">
    <property type="entry name" value="Subtilisin-like_FN3"/>
</dbReference>
<evidence type="ECO:0000259" key="9">
    <source>
        <dbReference type="Pfam" id="PF05922"/>
    </source>
</evidence>
<dbReference type="GO" id="GO:0004252">
    <property type="term" value="F:serine-type endopeptidase activity"/>
    <property type="evidence" value="ECO:0007669"/>
    <property type="project" value="UniProtKB-UniRule"/>
</dbReference>
<dbReference type="InterPro" id="IPR010259">
    <property type="entry name" value="S8pro/Inhibitor_I9"/>
</dbReference>
<dbReference type="CDD" id="cd02120">
    <property type="entry name" value="PA_subtilisin_like"/>
    <property type="match status" value="1"/>
</dbReference>
<dbReference type="EMBL" id="JBJUIK010000004">
    <property type="protein sequence ID" value="KAL3530407.1"/>
    <property type="molecule type" value="Genomic_DNA"/>
</dbReference>
<keyword evidence="12" id="KW-1185">Reference proteome</keyword>
<keyword evidence="2 7" id="KW-0645">Protease</keyword>
<dbReference type="PROSITE" id="PS00138">
    <property type="entry name" value="SUBTILASE_SER"/>
    <property type="match status" value="1"/>
</dbReference>
<feature type="active site" description="Charge relay system" evidence="6 7">
    <location>
        <position position="93"/>
    </location>
</feature>
<evidence type="ECO:0000313" key="11">
    <source>
        <dbReference type="EMBL" id="KAL3530407.1"/>
    </source>
</evidence>
<dbReference type="InterPro" id="IPR015500">
    <property type="entry name" value="Peptidase_S8_subtilisin-rel"/>
</dbReference>
<dbReference type="Pfam" id="PF17766">
    <property type="entry name" value="fn3_6"/>
    <property type="match status" value="1"/>
</dbReference>
<dbReference type="SUPFAM" id="SSF52743">
    <property type="entry name" value="Subtilisin-like"/>
    <property type="match status" value="1"/>
</dbReference>
<dbReference type="Gene3D" id="3.50.30.30">
    <property type="match status" value="1"/>
</dbReference>
<gene>
    <name evidence="11" type="ORF">ACH5RR_009729</name>
</gene>
<keyword evidence="5 7" id="KW-0720">Serine protease</keyword>
<dbReference type="Pfam" id="PF05922">
    <property type="entry name" value="Inhibitor_I9"/>
    <property type="match status" value="1"/>
</dbReference>
<feature type="domain" description="Peptidase S8/S53" evidence="8">
    <location>
        <begin position="85"/>
        <end position="534"/>
    </location>
</feature>
<feature type="active site" description="Charge relay system" evidence="6 7">
    <location>
        <position position="168"/>
    </location>
</feature>
<evidence type="ECO:0000259" key="10">
    <source>
        <dbReference type="Pfam" id="PF17766"/>
    </source>
</evidence>
<evidence type="ECO:0000256" key="2">
    <source>
        <dbReference type="ARBA" id="ARBA00022670"/>
    </source>
</evidence>
<dbReference type="PROSITE" id="PS51892">
    <property type="entry name" value="SUBTILASE"/>
    <property type="match status" value="1"/>
</dbReference>
<dbReference type="PRINTS" id="PR00723">
    <property type="entry name" value="SUBTILISIN"/>
</dbReference>
<dbReference type="PANTHER" id="PTHR10795">
    <property type="entry name" value="PROPROTEIN CONVERTASE SUBTILISIN/KEXIN"/>
    <property type="match status" value="1"/>
</dbReference>
<dbReference type="GO" id="GO:0006508">
    <property type="term" value="P:proteolysis"/>
    <property type="evidence" value="ECO:0007669"/>
    <property type="project" value="UniProtKB-KW"/>
</dbReference>
<protein>
    <submittedName>
        <fullName evidence="11">Uncharacterized protein</fullName>
    </submittedName>
</protein>
<keyword evidence="4 7" id="KW-0378">Hydrolase</keyword>
<feature type="active site" description="Charge relay system" evidence="6 7">
    <location>
        <position position="497"/>
    </location>
</feature>
<evidence type="ECO:0000256" key="7">
    <source>
        <dbReference type="PROSITE-ProRule" id="PRU01240"/>
    </source>
</evidence>
<feature type="domain" description="Subtilisin-like protease fibronectin type-III" evidence="10">
    <location>
        <begin position="611"/>
        <end position="705"/>
    </location>
</feature>
<evidence type="ECO:0000256" key="4">
    <source>
        <dbReference type="ARBA" id="ARBA00022801"/>
    </source>
</evidence>
<dbReference type="CDD" id="cd04852">
    <property type="entry name" value="Peptidases_S8_3"/>
    <property type="match status" value="1"/>
</dbReference>
<organism evidence="11 12">
    <name type="scientific">Cinchona calisaya</name>
    <dbReference type="NCBI Taxonomy" id="153742"/>
    <lineage>
        <taxon>Eukaryota</taxon>
        <taxon>Viridiplantae</taxon>
        <taxon>Streptophyta</taxon>
        <taxon>Embryophyta</taxon>
        <taxon>Tracheophyta</taxon>
        <taxon>Spermatophyta</taxon>
        <taxon>Magnoliopsida</taxon>
        <taxon>eudicotyledons</taxon>
        <taxon>Gunneridae</taxon>
        <taxon>Pentapetalae</taxon>
        <taxon>asterids</taxon>
        <taxon>lamiids</taxon>
        <taxon>Gentianales</taxon>
        <taxon>Rubiaceae</taxon>
        <taxon>Cinchonoideae</taxon>
        <taxon>Cinchoneae</taxon>
        <taxon>Cinchona</taxon>
    </lineage>
</organism>
<evidence type="ECO:0000313" key="12">
    <source>
        <dbReference type="Proteomes" id="UP001630127"/>
    </source>
</evidence>
<comment type="caution">
    <text evidence="11">The sequence shown here is derived from an EMBL/GenBank/DDBJ whole genome shotgun (WGS) entry which is preliminary data.</text>
</comment>
<dbReference type="Gene3D" id="3.40.50.200">
    <property type="entry name" value="Peptidase S8/S53 domain"/>
    <property type="match status" value="1"/>
</dbReference>
<dbReference type="AlphaFoldDB" id="A0ABD3AHI1"/>
<dbReference type="InterPro" id="IPR000209">
    <property type="entry name" value="Peptidase_S8/S53_dom"/>
</dbReference>
<accession>A0ABD3AHI1</accession>
<dbReference type="Proteomes" id="UP001630127">
    <property type="component" value="Unassembled WGS sequence"/>
</dbReference>